<evidence type="ECO:0000313" key="2">
    <source>
        <dbReference type="Proteomes" id="UP000619761"/>
    </source>
</evidence>
<comment type="caution">
    <text evidence="1">The sequence shown here is derived from an EMBL/GenBank/DDBJ whole genome shotgun (WGS) entry which is preliminary data.</text>
</comment>
<evidence type="ECO:0000313" key="1">
    <source>
        <dbReference type="EMBL" id="GGY66500.1"/>
    </source>
</evidence>
<dbReference type="Proteomes" id="UP000619761">
    <property type="component" value="Unassembled WGS sequence"/>
</dbReference>
<evidence type="ECO:0008006" key="3">
    <source>
        <dbReference type="Google" id="ProtNLM"/>
    </source>
</evidence>
<reference evidence="2" key="1">
    <citation type="journal article" date="2019" name="Int. J. Syst. Evol. Microbiol.">
        <title>The Global Catalogue of Microorganisms (GCM) 10K type strain sequencing project: providing services to taxonomists for standard genome sequencing and annotation.</title>
        <authorList>
            <consortium name="The Broad Institute Genomics Platform"/>
            <consortium name="The Broad Institute Genome Sequencing Center for Infectious Disease"/>
            <person name="Wu L."/>
            <person name="Ma J."/>
        </authorList>
    </citation>
    <scope>NUCLEOTIDE SEQUENCE [LARGE SCALE GENOMIC DNA]</scope>
    <source>
        <strain evidence="2">KCTC 32239</strain>
    </source>
</reference>
<dbReference type="RefSeq" id="WP_189416227.1">
    <property type="nucleotide sequence ID" value="NZ_BMYZ01000001.1"/>
</dbReference>
<accession>A0ABQ3AUI5</accession>
<proteinExistence type="predicted"/>
<keyword evidence="2" id="KW-1185">Reference proteome</keyword>
<dbReference type="SUPFAM" id="SSF53850">
    <property type="entry name" value="Periplasmic binding protein-like II"/>
    <property type="match status" value="1"/>
</dbReference>
<name>A0ABQ3AUI5_9GAMM</name>
<protein>
    <recommendedName>
        <fullName evidence="3">Solute-binding protein family 3/N-terminal domain-containing protein</fullName>
    </recommendedName>
</protein>
<gene>
    <name evidence="1" type="ORF">GCM10011613_08050</name>
</gene>
<dbReference type="EMBL" id="BMYZ01000001">
    <property type="protein sequence ID" value="GGY66500.1"/>
    <property type="molecule type" value="Genomic_DNA"/>
</dbReference>
<organism evidence="1 2">
    <name type="scientific">Cellvibrio zantedeschiae</name>
    <dbReference type="NCBI Taxonomy" id="1237077"/>
    <lineage>
        <taxon>Bacteria</taxon>
        <taxon>Pseudomonadati</taxon>
        <taxon>Pseudomonadota</taxon>
        <taxon>Gammaproteobacteria</taxon>
        <taxon>Cellvibrionales</taxon>
        <taxon>Cellvibrionaceae</taxon>
        <taxon>Cellvibrio</taxon>
    </lineage>
</organism>
<sequence length="263" mass="30366">MIHYPRADSAADERVNYYSQLLALCLSKTGKDYQLEPTSFHAEQARGLQLVEANRGLEVTWTFTTTAREERLMPIRIPIDRGLFGWRLFLIKKSDQALFDKITTAEQLAALRAGQGHDWPDTEILQANHFLISGSTTYEGLFDMLARNHIQYFPRSLLEVELELKSHPHHNLAMESHLVLHYPTALYFFVNKHNTELAADLEKGLLAAMEDGSFKKLFDYHFSDTIRKADLRKRKIISINNPLLPAQTPLGETRYWFSPQENY</sequence>